<dbReference type="AlphaFoldDB" id="A0A699QFT1"/>
<dbReference type="EMBL" id="BKCJ010986017">
    <property type="protein sequence ID" value="GFC60577.1"/>
    <property type="molecule type" value="Genomic_DNA"/>
</dbReference>
<proteinExistence type="predicted"/>
<protein>
    <submittedName>
        <fullName evidence="1">Uncharacterized protein</fullName>
    </submittedName>
</protein>
<reference evidence="1" key="1">
    <citation type="journal article" date="2019" name="Sci. Rep.">
        <title>Draft genome of Tanacetum cinerariifolium, the natural source of mosquito coil.</title>
        <authorList>
            <person name="Yamashiro T."/>
            <person name="Shiraishi A."/>
            <person name="Satake H."/>
            <person name="Nakayama K."/>
        </authorList>
    </citation>
    <scope>NUCLEOTIDE SEQUENCE</scope>
</reference>
<comment type="caution">
    <text evidence="1">The sequence shown here is derived from an EMBL/GenBank/DDBJ whole genome shotgun (WGS) entry which is preliminary data.</text>
</comment>
<gene>
    <name evidence="1" type="ORF">Tci_832547</name>
</gene>
<name>A0A699QFT1_TANCI</name>
<organism evidence="1">
    <name type="scientific">Tanacetum cinerariifolium</name>
    <name type="common">Dalmatian daisy</name>
    <name type="synonym">Chrysanthemum cinerariifolium</name>
    <dbReference type="NCBI Taxonomy" id="118510"/>
    <lineage>
        <taxon>Eukaryota</taxon>
        <taxon>Viridiplantae</taxon>
        <taxon>Streptophyta</taxon>
        <taxon>Embryophyta</taxon>
        <taxon>Tracheophyta</taxon>
        <taxon>Spermatophyta</taxon>
        <taxon>Magnoliopsida</taxon>
        <taxon>eudicotyledons</taxon>
        <taxon>Gunneridae</taxon>
        <taxon>Pentapetalae</taxon>
        <taxon>asterids</taxon>
        <taxon>campanulids</taxon>
        <taxon>Asterales</taxon>
        <taxon>Asteraceae</taxon>
        <taxon>Asteroideae</taxon>
        <taxon>Anthemideae</taxon>
        <taxon>Anthemidinae</taxon>
        <taxon>Tanacetum</taxon>
    </lineage>
</organism>
<evidence type="ECO:0000313" key="1">
    <source>
        <dbReference type="EMBL" id="GFC60577.1"/>
    </source>
</evidence>
<accession>A0A699QFT1</accession>
<sequence>MPEYRRGRRPYHQSDSILIPTILRDSMRPIHYPMKGVEKFPYQAAYSDQELQSPNQNLLQLRTASSDSSSL</sequence>